<comment type="caution">
    <text evidence="2">The sequence shown here is derived from an EMBL/GenBank/DDBJ whole genome shotgun (WGS) entry which is preliminary data.</text>
</comment>
<reference evidence="2 3" key="1">
    <citation type="submission" date="2019-11" db="EMBL/GenBank/DDBJ databases">
        <title>Whole genome sequence of Oryza granulata.</title>
        <authorList>
            <person name="Li W."/>
        </authorList>
    </citation>
    <scope>NUCLEOTIDE SEQUENCE [LARGE SCALE GENOMIC DNA]</scope>
    <source>
        <strain evidence="3">cv. Menghai</strain>
        <tissue evidence="2">Leaf</tissue>
    </source>
</reference>
<name>A0A6G1E9V7_9ORYZ</name>
<proteinExistence type="predicted"/>
<gene>
    <name evidence="2" type="ORF">E2562_007048</name>
</gene>
<feature type="region of interest" description="Disordered" evidence="1">
    <location>
        <begin position="62"/>
        <end position="106"/>
    </location>
</feature>
<evidence type="ECO:0000313" key="3">
    <source>
        <dbReference type="Proteomes" id="UP000479710"/>
    </source>
</evidence>
<sequence length="106" mass="11082">MAASETISSHGAGEGGCVDQLRDMAGLLGFTLLEYTGYTLFGQSPRCELTVHIYPRGGTHGIGLHQDPSHHSAGLPGSGLDGTLLPSPHLRESSHRLSLPPVPSLT</sequence>
<dbReference type="EMBL" id="SPHZ02000004">
    <property type="protein sequence ID" value="KAF0921517.1"/>
    <property type="molecule type" value="Genomic_DNA"/>
</dbReference>
<organism evidence="2 3">
    <name type="scientific">Oryza meyeriana var. granulata</name>
    <dbReference type="NCBI Taxonomy" id="110450"/>
    <lineage>
        <taxon>Eukaryota</taxon>
        <taxon>Viridiplantae</taxon>
        <taxon>Streptophyta</taxon>
        <taxon>Embryophyta</taxon>
        <taxon>Tracheophyta</taxon>
        <taxon>Spermatophyta</taxon>
        <taxon>Magnoliopsida</taxon>
        <taxon>Liliopsida</taxon>
        <taxon>Poales</taxon>
        <taxon>Poaceae</taxon>
        <taxon>BOP clade</taxon>
        <taxon>Oryzoideae</taxon>
        <taxon>Oryzeae</taxon>
        <taxon>Oryzinae</taxon>
        <taxon>Oryza</taxon>
        <taxon>Oryza meyeriana</taxon>
    </lineage>
</organism>
<evidence type="ECO:0000256" key="1">
    <source>
        <dbReference type="SAM" id="MobiDB-lite"/>
    </source>
</evidence>
<accession>A0A6G1E9V7</accession>
<keyword evidence="3" id="KW-1185">Reference proteome</keyword>
<dbReference type="AlphaFoldDB" id="A0A6G1E9V7"/>
<protein>
    <submittedName>
        <fullName evidence="2">Uncharacterized protein</fullName>
    </submittedName>
</protein>
<evidence type="ECO:0000313" key="2">
    <source>
        <dbReference type="EMBL" id="KAF0921517.1"/>
    </source>
</evidence>
<dbReference type="Proteomes" id="UP000479710">
    <property type="component" value="Unassembled WGS sequence"/>
</dbReference>